<reference evidence="1" key="1">
    <citation type="submission" date="2021-02" db="EMBL/GenBank/DDBJ databases">
        <authorList>
            <person name="Nowell W R."/>
        </authorList>
    </citation>
    <scope>NUCLEOTIDE SEQUENCE</scope>
    <source>
        <strain evidence="1">Ploen Becks lab</strain>
    </source>
</reference>
<comment type="caution">
    <text evidence="1">The sequence shown here is derived from an EMBL/GenBank/DDBJ whole genome shotgun (WGS) entry which is preliminary data.</text>
</comment>
<accession>A0A813M7W9</accession>
<gene>
    <name evidence="1" type="ORF">OXX778_LOCUS1579</name>
</gene>
<evidence type="ECO:0000313" key="1">
    <source>
        <dbReference type="EMBL" id="CAF0715423.1"/>
    </source>
</evidence>
<dbReference type="EMBL" id="CAJNOC010000105">
    <property type="protein sequence ID" value="CAF0715423.1"/>
    <property type="molecule type" value="Genomic_DNA"/>
</dbReference>
<dbReference type="AlphaFoldDB" id="A0A813M7W9"/>
<name>A0A813M7W9_9BILA</name>
<organism evidence="1 2">
    <name type="scientific">Brachionus calyciflorus</name>
    <dbReference type="NCBI Taxonomy" id="104777"/>
    <lineage>
        <taxon>Eukaryota</taxon>
        <taxon>Metazoa</taxon>
        <taxon>Spiralia</taxon>
        <taxon>Gnathifera</taxon>
        <taxon>Rotifera</taxon>
        <taxon>Eurotatoria</taxon>
        <taxon>Monogononta</taxon>
        <taxon>Pseudotrocha</taxon>
        <taxon>Ploima</taxon>
        <taxon>Brachionidae</taxon>
        <taxon>Brachionus</taxon>
    </lineage>
</organism>
<evidence type="ECO:0000313" key="2">
    <source>
        <dbReference type="Proteomes" id="UP000663879"/>
    </source>
</evidence>
<sequence>MNISVENNPKRTPINFNENEDLSETNLNKIAKDPEVKAINYKNGRKLEPSMYSFSNYYTHREKLPQHYNPLLQFLDSTEVKFHNDNLYEDSSIGIPTRSQILKERVYHLPIIRDTPAERARFRRKLEETQKNNVSSRKKYDFTTYENYSSHYFLTGARFNRNDTIDSKILNKYGVFVHRKKPDLVYIKSNKKALESFKQDMSELNSFLINSQDKGVFKSKSVQVIPNSIHNSK</sequence>
<protein>
    <submittedName>
        <fullName evidence="1">Uncharacterized protein</fullName>
    </submittedName>
</protein>
<proteinExistence type="predicted"/>
<dbReference type="Proteomes" id="UP000663879">
    <property type="component" value="Unassembled WGS sequence"/>
</dbReference>
<keyword evidence="2" id="KW-1185">Reference proteome</keyword>
<dbReference type="OrthoDB" id="10039170at2759"/>